<gene>
    <name evidence="1" type="ORF">B2A_14278</name>
</gene>
<organism evidence="1">
    <name type="scientific">mine drainage metagenome</name>
    <dbReference type="NCBI Taxonomy" id="410659"/>
    <lineage>
        <taxon>unclassified sequences</taxon>
        <taxon>metagenomes</taxon>
        <taxon>ecological metagenomes</taxon>
    </lineage>
</organism>
<dbReference type="AlphaFoldDB" id="T0ZJZ9"/>
<comment type="caution">
    <text evidence="1">The sequence shown here is derived from an EMBL/GenBank/DDBJ whole genome shotgun (WGS) entry which is preliminary data.</text>
</comment>
<sequence>MGLLWALAKDLNIPRTIDSICGRYSSKEGPSPGTLLTVWAINRVLYPESATQLASWVPTTDLPRLTGVDPEKFTRDAFLTCL</sequence>
<dbReference type="EMBL" id="AUZZ01010352">
    <property type="protein sequence ID" value="EQD30120.1"/>
    <property type="molecule type" value="Genomic_DNA"/>
</dbReference>
<reference evidence="1" key="1">
    <citation type="submission" date="2013-08" db="EMBL/GenBank/DDBJ databases">
        <authorList>
            <person name="Mendez C."/>
            <person name="Richter M."/>
            <person name="Ferrer M."/>
            <person name="Sanchez J."/>
        </authorList>
    </citation>
    <scope>NUCLEOTIDE SEQUENCE</scope>
</reference>
<feature type="non-terminal residue" evidence="1">
    <location>
        <position position="82"/>
    </location>
</feature>
<reference evidence="1" key="2">
    <citation type="journal article" date="2014" name="ISME J.">
        <title>Microbial stratification in low pH oxic and suboxic macroscopic growths along an acid mine drainage.</title>
        <authorList>
            <person name="Mendez-Garcia C."/>
            <person name="Mesa V."/>
            <person name="Sprenger R.R."/>
            <person name="Richter M."/>
            <person name="Diez M.S."/>
            <person name="Solano J."/>
            <person name="Bargiela R."/>
            <person name="Golyshina O.V."/>
            <person name="Manteca A."/>
            <person name="Ramos J.L."/>
            <person name="Gallego J.R."/>
            <person name="Llorente I."/>
            <person name="Martins Dos Santos V.A."/>
            <person name="Jensen O.N."/>
            <person name="Pelaez A.I."/>
            <person name="Sanchez J."/>
            <person name="Ferrer M."/>
        </authorList>
    </citation>
    <scope>NUCLEOTIDE SEQUENCE</scope>
</reference>
<evidence type="ECO:0000313" key="1">
    <source>
        <dbReference type="EMBL" id="EQD30120.1"/>
    </source>
</evidence>
<name>T0ZJZ9_9ZZZZ</name>
<proteinExistence type="predicted"/>
<protein>
    <submittedName>
        <fullName evidence="1">Transposase</fullName>
    </submittedName>
</protein>
<accession>T0ZJZ9</accession>